<feature type="binding site" evidence="11">
    <location>
        <position position="126"/>
    </location>
    <ligand>
        <name>NAD(+)</name>
        <dbReference type="ChEBI" id="CHEBI:57540"/>
    </ligand>
</feature>
<comment type="catalytic activity">
    <reaction evidence="8">
        <text>glycerol + NAD(+) = dihydroxyacetone + NADH + H(+)</text>
        <dbReference type="Rhea" id="RHEA:13769"/>
        <dbReference type="ChEBI" id="CHEBI:15378"/>
        <dbReference type="ChEBI" id="CHEBI:16016"/>
        <dbReference type="ChEBI" id="CHEBI:17754"/>
        <dbReference type="ChEBI" id="CHEBI:57540"/>
        <dbReference type="ChEBI" id="CHEBI:57945"/>
        <dbReference type="EC" id="1.1.1.6"/>
    </reaction>
</comment>
<dbReference type="PIRSF" id="PIRSF000112">
    <property type="entry name" value="Glycerol_dehydrogenase"/>
    <property type="match status" value="1"/>
</dbReference>
<dbReference type="PROSITE" id="PS00060">
    <property type="entry name" value="ADH_IRON_2"/>
    <property type="match status" value="1"/>
</dbReference>
<feature type="binding site" evidence="11">
    <location>
        <position position="128"/>
    </location>
    <ligand>
        <name>NAD(+)</name>
        <dbReference type="ChEBI" id="CHEBI:57540"/>
    </ligand>
</feature>
<dbReference type="NCBIfam" id="NF006941">
    <property type="entry name" value="PRK09423.1"/>
    <property type="match status" value="1"/>
</dbReference>
<dbReference type="InterPro" id="IPR001670">
    <property type="entry name" value="ADH_Fe/GldA"/>
</dbReference>
<keyword evidence="2 9" id="KW-0479">Metal-binding</keyword>
<dbReference type="InterPro" id="IPR016205">
    <property type="entry name" value="Glycerol_DH"/>
</dbReference>
<dbReference type="InterPro" id="IPR018211">
    <property type="entry name" value="ADH_Fe_CS"/>
</dbReference>
<dbReference type="GO" id="GO:0046872">
    <property type="term" value="F:metal ion binding"/>
    <property type="evidence" value="ECO:0007669"/>
    <property type="project" value="UniProtKB-KW"/>
</dbReference>
<feature type="binding site" evidence="11">
    <location>
        <position position="38"/>
    </location>
    <ligand>
        <name>NAD(+)</name>
        <dbReference type="ChEBI" id="CHEBI:57540"/>
    </ligand>
</feature>
<evidence type="ECO:0000256" key="8">
    <source>
        <dbReference type="ARBA" id="ARBA00049006"/>
    </source>
</evidence>
<evidence type="ECO:0000256" key="9">
    <source>
        <dbReference type="PIRSR" id="PIRSR000112-1"/>
    </source>
</evidence>
<evidence type="ECO:0000256" key="7">
    <source>
        <dbReference type="ARBA" id="ARBA00040132"/>
    </source>
</evidence>
<keyword evidence="4 11" id="KW-0520">NAD</keyword>
<dbReference type="CDD" id="cd08170">
    <property type="entry name" value="GlyDH"/>
    <property type="match status" value="1"/>
</dbReference>
<dbReference type="OrthoDB" id="5198708at2"/>
<dbReference type="PROSITE" id="PS00913">
    <property type="entry name" value="ADH_IRON_1"/>
    <property type="match status" value="1"/>
</dbReference>
<comment type="cofactor">
    <cofactor evidence="9">
        <name>Zn(2+)</name>
        <dbReference type="ChEBI" id="CHEBI:29105"/>
    </cofactor>
    <text evidence="9">Binds 1 zinc ion per subunit.</text>
</comment>
<name>A0A1I2JXJ2_9BACI</name>
<evidence type="ECO:0000313" key="13">
    <source>
        <dbReference type="EMBL" id="SFF57486.1"/>
    </source>
</evidence>
<evidence type="ECO:0000256" key="2">
    <source>
        <dbReference type="ARBA" id="ARBA00022723"/>
    </source>
</evidence>
<dbReference type="RefSeq" id="WP_089749571.1">
    <property type="nucleotide sequence ID" value="NZ_FOOG01000002.1"/>
</dbReference>
<dbReference type="GO" id="GO:0008888">
    <property type="term" value="F:glycerol dehydrogenase (NAD+) activity"/>
    <property type="evidence" value="ECO:0007669"/>
    <property type="project" value="UniProtKB-EC"/>
</dbReference>
<feature type="binding site" evidence="9">
    <location>
        <position position="273"/>
    </location>
    <ligand>
        <name>glycerol</name>
        <dbReference type="ChEBI" id="CHEBI:17754"/>
    </ligand>
</feature>
<dbReference type="Gene3D" id="1.20.1090.10">
    <property type="entry name" value="Dehydroquinate synthase-like - alpha domain"/>
    <property type="match status" value="1"/>
</dbReference>
<dbReference type="PANTHER" id="PTHR43616:SF5">
    <property type="entry name" value="GLYCEROL DEHYDROGENASE 1"/>
    <property type="match status" value="1"/>
</dbReference>
<dbReference type="EC" id="1.1.1.6" evidence="6"/>
<keyword evidence="3" id="KW-0560">Oxidoreductase</keyword>
<evidence type="ECO:0000256" key="6">
    <source>
        <dbReference type="ARBA" id="ARBA00039147"/>
    </source>
</evidence>
<evidence type="ECO:0000256" key="1">
    <source>
        <dbReference type="ARBA" id="ARBA00007358"/>
    </source>
</evidence>
<protein>
    <recommendedName>
        <fullName evidence="7">Glycerol dehydrogenase</fullName>
        <ecNumber evidence="6">1.1.1.6</ecNumber>
    </recommendedName>
</protein>
<dbReference type="PANTHER" id="PTHR43616">
    <property type="entry name" value="GLYCEROL DEHYDROGENASE"/>
    <property type="match status" value="1"/>
</dbReference>
<proteinExistence type="inferred from homology"/>
<feature type="binding site" evidence="9">
    <location>
        <position position="255"/>
    </location>
    <ligand>
        <name>glycerol</name>
        <dbReference type="ChEBI" id="CHEBI:17754"/>
    </ligand>
</feature>
<evidence type="ECO:0000256" key="3">
    <source>
        <dbReference type="ARBA" id="ARBA00023002"/>
    </source>
</evidence>
<feature type="domain" description="Alcohol dehydrogenase iron-type/glycerol dehydrogenase GldA" evidence="12">
    <location>
        <begin position="9"/>
        <end position="154"/>
    </location>
</feature>
<evidence type="ECO:0000256" key="4">
    <source>
        <dbReference type="ARBA" id="ARBA00023027"/>
    </source>
</evidence>
<feature type="binding site" evidence="11">
    <location>
        <begin position="95"/>
        <end position="99"/>
    </location>
    <ligand>
        <name>NAD(+)</name>
        <dbReference type="ChEBI" id="CHEBI:57540"/>
    </ligand>
</feature>
<dbReference type="Gene3D" id="3.40.50.1970">
    <property type="match status" value="1"/>
</dbReference>
<gene>
    <name evidence="13" type="ORF">SAMN05216353_10273</name>
</gene>
<keyword evidence="9" id="KW-0862">Zinc</keyword>
<accession>A0A1I2JXJ2</accession>
<reference evidence="14" key="1">
    <citation type="submission" date="2016-10" db="EMBL/GenBank/DDBJ databases">
        <authorList>
            <person name="Varghese N."/>
            <person name="Submissions S."/>
        </authorList>
    </citation>
    <scope>NUCLEOTIDE SEQUENCE [LARGE SCALE GENOMIC DNA]</scope>
    <source>
        <strain evidence="14">FP5</strain>
    </source>
</reference>
<dbReference type="GO" id="GO:0005829">
    <property type="term" value="C:cytosol"/>
    <property type="evidence" value="ECO:0007669"/>
    <property type="project" value="TreeGrafter"/>
</dbReference>
<feature type="binding site" evidence="10">
    <location>
        <position position="122"/>
    </location>
    <ligand>
        <name>glycerol</name>
        <dbReference type="ChEBI" id="CHEBI:17754"/>
    </ligand>
</feature>
<dbReference type="EMBL" id="FOOG01000002">
    <property type="protein sequence ID" value="SFF57486.1"/>
    <property type="molecule type" value="Genomic_DNA"/>
</dbReference>
<dbReference type="Pfam" id="PF00465">
    <property type="entry name" value="Fe-ADH"/>
    <property type="match status" value="1"/>
</dbReference>
<comment type="similarity">
    <text evidence="1">Belongs to the iron-containing alcohol dehydrogenase family.</text>
</comment>
<evidence type="ECO:0000313" key="14">
    <source>
        <dbReference type="Proteomes" id="UP000198897"/>
    </source>
</evidence>
<sequence length="372" mass="39884">MKERVFISPSKYVQGRNAVQKIGQHLEGVGKTAVVIADETVWEIAGNDVVAYLKEANINTENVVFNGEASTAEMDRIAGIAKEAEAAIVIGIGGGKTLDTSKAVSDEVQAFTVIVPTTASTDAPTSALSVVYSDEGVFESYRFYNKNPDLVLLDSKIIAEAPPRFLASGIADALATYVEVRSVVNNKGNTMAGGQTTLAAQAIAEKCEEILFDYALLAYESNERQVVTPALEHVIEANTLLSGLGFESGGLGAAHAIHNGFTALEGEIHHLTHGEKVAFGTLVQLTMEEHSQEEIEKYMALYMSLNLPITLEDIKLKNVSREDILKVAEAATAEGETIHQAFSVTAEEVADAIIATDQYAKSFKGMLGIEEE</sequence>
<dbReference type="AlphaFoldDB" id="A0A1I2JXJ2"/>
<organism evidence="13 14">
    <name type="scientific">Halobacillus alkaliphilus</name>
    <dbReference type="NCBI Taxonomy" id="396056"/>
    <lineage>
        <taxon>Bacteria</taxon>
        <taxon>Bacillati</taxon>
        <taxon>Bacillota</taxon>
        <taxon>Bacilli</taxon>
        <taxon>Bacillales</taxon>
        <taxon>Bacillaceae</taxon>
        <taxon>Halobacillus</taxon>
    </lineage>
</organism>
<dbReference type="SUPFAM" id="SSF56796">
    <property type="entry name" value="Dehydroquinate synthase-like"/>
    <property type="match status" value="1"/>
</dbReference>
<keyword evidence="14" id="KW-1185">Reference proteome</keyword>
<feature type="binding site" evidence="9">
    <location>
        <position position="172"/>
    </location>
    <ligand>
        <name>glycerol</name>
        <dbReference type="ChEBI" id="CHEBI:17754"/>
    </ligand>
</feature>
<feature type="binding site" evidence="11">
    <location>
        <position position="132"/>
    </location>
    <ligand>
        <name>NAD(+)</name>
        <dbReference type="ChEBI" id="CHEBI:57540"/>
    </ligand>
</feature>
<dbReference type="Proteomes" id="UP000198897">
    <property type="component" value="Unassembled WGS sequence"/>
</dbReference>
<feature type="binding site" evidence="11">
    <location>
        <begin position="117"/>
        <end position="120"/>
    </location>
    <ligand>
        <name>NAD(+)</name>
        <dbReference type="ChEBI" id="CHEBI:57540"/>
    </ligand>
</feature>
<evidence type="ECO:0000256" key="10">
    <source>
        <dbReference type="PIRSR" id="PIRSR000112-2"/>
    </source>
</evidence>
<evidence type="ECO:0000256" key="11">
    <source>
        <dbReference type="PIRSR" id="PIRSR000112-3"/>
    </source>
</evidence>
<evidence type="ECO:0000259" key="12">
    <source>
        <dbReference type="Pfam" id="PF00465"/>
    </source>
</evidence>
<comment type="pathway">
    <text evidence="5">Polyol metabolism; glycerol fermentation; glycerone phosphate from glycerol (oxidative route): step 1/2.</text>
</comment>
<evidence type="ECO:0000256" key="5">
    <source>
        <dbReference type="ARBA" id="ARBA00037918"/>
    </source>
</evidence>